<evidence type="ECO:0000313" key="3">
    <source>
        <dbReference type="EMBL" id="QTD50437.1"/>
    </source>
</evidence>
<dbReference type="PANTHER" id="PTHR34512:SF30">
    <property type="entry name" value="OUTER MEMBRANE PROTEIN ASSEMBLY FACTOR BAMB"/>
    <property type="match status" value="1"/>
</dbReference>
<feature type="domain" description="Pyrrolo-quinoline quinone repeat" evidence="2">
    <location>
        <begin position="77"/>
        <end position="332"/>
    </location>
</feature>
<name>A0A8A4TLU3_SULCO</name>
<protein>
    <submittedName>
        <fullName evidence="3">PQQ-like beta-propeller repeat protein</fullName>
    </submittedName>
</protein>
<accession>A0A8A4TLU3</accession>
<keyword evidence="4" id="KW-1185">Reference proteome</keyword>
<dbReference type="PANTHER" id="PTHR34512">
    <property type="entry name" value="CELL SURFACE PROTEIN"/>
    <property type="match status" value="1"/>
</dbReference>
<dbReference type="InterPro" id="IPR002372">
    <property type="entry name" value="PQQ_rpt_dom"/>
</dbReference>
<feature type="signal peptide" evidence="1">
    <location>
        <begin position="1"/>
        <end position="16"/>
    </location>
</feature>
<evidence type="ECO:0000313" key="4">
    <source>
        <dbReference type="Proteomes" id="UP000663929"/>
    </source>
</evidence>
<dbReference type="Gene3D" id="2.130.10.10">
    <property type="entry name" value="YVTN repeat-like/Quinoprotein amine dehydrogenase"/>
    <property type="match status" value="2"/>
</dbReference>
<gene>
    <name evidence="3" type="ORF">J3U87_33050</name>
</gene>
<dbReference type="InterPro" id="IPR011047">
    <property type="entry name" value="Quinoprotein_ADH-like_sf"/>
</dbReference>
<dbReference type="SUPFAM" id="SSF50998">
    <property type="entry name" value="Quinoprotein alcohol dehydrogenase-like"/>
    <property type="match status" value="1"/>
</dbReference>
<dbReference type="KEGG" id="scor:J3U87_33050"/>
<dbReference type="Pfam" id="PF13360">
    <property type="entry name" value="PQQ_2"/>
    <property type="match status" value="1"/>
</dbReference>
<dbReference type="InterPro" id="IPR018391">
    <property type="entry name" value="PQQ_b-propeller_rpt"/>
</dbReference>
<dbReference type="AlphaFoldDB" id="A0A8A4TLU3"/>
<dbReference type="InterPro" id="IPR015943">
    <property type="entry name" value="WD40/YVTN_repeat-like_dom_sf"/>
</dbReference>
<evidence type="ECO:0000256" key="1">
    <source>
        <dbReference type="SAM" id="SignalP"/>
    </source>
</evidence>
<proteinExistence type="predicted"/>
<sequence length="408" mass="45596">MRMLVWMIWCSSALMAGTADWPQWRGPARDGTAPGFQVPTKWPEALRKQWSVPVGQGYGSPVTAGDRAFLITSSGEKERVLCVDLTTGKEVWSHAYEIDFKENSYALKFGKGPFSTPLWQQGRLYTVGITGQVFCFEAKTGNILWHKAFDGVLNDQRHYFCGNSVSPIAFEDLIIVHVGNETQGLLTAYHGKTGKQVWQWRGDIPGYASPILAKLHGTPQLVTLTQNQVAGLNPKTGALLWQHAFQSNWRENIVSPVVFGDTVIVSGVERETTALQVRPHDGAWQVNVKWRNKDVVMYMSTPVLIDGTLYGLSHKSKGQFFAMDARTGETQWLSDGRMGMNAALVSFGPQIAGVTTHARLHLFKAVGDNYTPLKDYKLADSPIWAQPVFFKDKVLVKDRDHLVLWQFP</sequence>
<dbReference type="Proteomes" id="UP000663929">
    <property type="component" value="Chromosome"/>
</dbReference>
<evidence type="ECO:0000259" key="2">
    <source>
        <dbReference type="Pfam" id="PF13360"/>
    </source>
</evidence>
<dbReference type="RefSeq" id="WP_237380132.1">
    <property type="nucleotide sequence ID" value="NZ_CP071793.1"/>
</dbReference>
<keyword evidence="1" id="KW-0732">Signal</keyword>
<dbReference type="SMART" id="SM00564">
    <property type="entry name" value="PQQ"/>
    <property type="match status" value="4"/>
</dbReference>
<dbReference type="EMBL" id="CP071793">
    <property type="protein sequence ID" value="QTD50437.1"/>
    <property type="molecule type" value="Genomic_DNA"/>
</dbReference>
<organism evidence="3 4">
    <name type="scientific">Sulfidibacter corallicola</name>
    <dbReference type="NCBI Taxonomy" id="2818388"/>
    <lineage>
        <taxon>Bacteria</taxon>
        <taxon>Pseudomonadati</taxon>
        <taxon>Acidobacteriota</taxon>
        <taxon>Holophagae</taxon>
        <taxon>Acanthopleuribacterales</taxon>
        <taxon>Acanthopleuribacteraceae</taxon>
        <taxon>Sulfidibacter</taxon>
    </lineage>
</organism>
<feature type="chain" id="PRO_5035186794" evidence="1">
    <location>
        <begin position="17"/>
        <end position="408"/>
    </location>
</feature>
<reference evidence="3" key="1">
    <citation type="submission" date="2021-03" db="EMBL/GenBank/DDBJ databases">
        <title>Acanthopleuribacteraceae sp. M133.</title>
        <authorList>
            <person name="Wang G."/>
        </authorList>
    </citation>
    <scope>NUCLEOTIDE SEQUENCE</scope>
    <source>
        <strain evidence="3">M133</strain>
    </source>
</reference>